<dbReference type="EMBL" id="UINC01098105">
    <property type="protein sequence ID" value="SVC56366.1"/>
    <property type="molecule type" value="Genomic_DNA"/>
</dbReference>
<gene>
    <name evidence="1" type="ORF">METZ01_LOCUS309220</name>
</gene>
<dbReference type="AlphaFoldDB" id="A0A382N5L6"/>
<organism evidence="1">
    <name type="scientific">marine metagenome</name>
    <dbReference type="NCBI Taxonomy" id="408172"/>
    <lineage>
        <taxon>unclassified sequences</taxon>
        <taxon>metagenomes</taxon>
        <taxon>ecological metagenomes</taxon>
    </lineage>
</organism>
<name>A0A382N5L6_9ZZZZ</name>
<accession>A0A382N5L6</accession>
<dbReference type="InterPro" id="IPR014710">
    <property type="entry name" value="RmlC-like_jellyroll"/>
</dbReference>
<dbReference type="InterPro" id="IPR011051">
    <property type="entry name" value="RmlC_Cupin_sf"/>
</dbReference>
<evidence type="ECO:0000313" key="1">
    <source>
        <dbReference type="EMBL" id="SVC56366.1"/>
    </source>
</evidence>
<proteinExistence type="predicted"/>
<dbReference type="SUPFAM" id="SSF51182">
    <property type="entry name" value="RmlC-like cupins"/>
    <property type="match status" value="1"/>
</dbReference>
<sequence>MFDLNEFIASCQAALKEHAPQLAAKDLMEMTMSNPGDVESELGTPTAGGITTLHRSDDLTVINVIWPPGMTIFPHDHRIWAVIGIYGGQEDNTFFRRSPQGLDQTGFKALDIKDSVGLGPEAIHAVHNPRNVLTGAIHVYGGDFFAEPRSEWDPETLVEQPYDMEHAMRAFSEANDAWLAPRGIYNRTRERLFVNLT</sequence>
<protein>
    <submittedName>
        <fullName evidence="1">Uncharacterized protein</fullName>
    </submittedName>
</protein>
<reference evidence="1" key="1">
    <citation type="submission" date="2018-05" db="EMBL/GenBank/DDBJ databases">
        <authorList>
            <person name="Lanie J.A."/>
            <person name="Ng W.-L."/>
            <person name="Kazmierczak K.M."/>
            <person name="Andrzejewski T.M."/>
            <person name="Davidsen T.M."/>
            <person name="Wayne K.J."/>
            <person name="Tettelin H."/>
            <person name="Glass J.I."/>
            <person name="Rusch D."/>
            <person name="Podicherti R."/>
            <person name="Tsui H.-C.T."/>
            <person name="Winkler M.E."/>
        </authorList>
    </citation>
    <scope>NUCLEOTIDE SEQUENCE</scope>
</reference>
<dbReference type="Gene3D" id="2.60.120.10">
    <property type="entry name" value="Jelly Rolls"/>
    <property type="match status" value="1"/>
</dbReference>